<sequence length="216" mass="24475">MCIDLQNLFVSACKNSESEIIGLIIILILEFGVDNVDIQSTIHTILEIPYRQDFVNKVIKLLLQCQKYDDSKAINIMSVIRKSYASCSKSCISKTNDLILWILRRCRHALIDMPETMLEICKCGDIDSINYLLNACDYGNIINASCIQTAFASGSIEMIEVLINYFPDIKFDKNVAMNNASLSEDISVVLWLFHKYSVIPNRLPVLEPTKRNLPST</sequence>
<evidence type="ECO:0008006" key="3">
    <source>
        <dbReference type="Google" id="ProtNLM"/>
    </source>
</evidence>
<accession>A0A6J8EUH2</accession>
<dbReference type="EMBL" id="CACVKT020009964">
    <property type="protein sequence ID" value="CAC5424194.1"/>
    <property type="molecule type" value="Genomic_DNA"/>
</dbReference>
<evidence type="ECO:0000313" key="2">
    <source>
        <dbReference type="Proteomes" id="UP000507470"/>
    </source>
</evidence>
<gene>
    <name evidence="1" type="ORF">MCOR_56118</name>
</gene>
<dbReference type="Proteomes" id="UP000507470">
    <property type="component" value="Unassembled WGS sequence"/>
</dbReference>
<proteinExistence type="predicted"/>
<dbReference type="SUPFAM" id="SSF140860">
    <property type="entry name" value="Pseudo ankyrin repeat-like"/>
    <property type="match status" value="1"/>
</dbReference>
<reference evidence="1 2" key="1">
    <citation type="submission" date="2020-06" db="EMBL/GenBank/DDBJ databases">
        <authorList>
            <person name="Li R."/>
            <person name="Bekaert M."/>
        </authorList>
    </citation>
    <scope>NUCLEOTIDE SEQUENCE [LARGE SCALE GENOMIC DNA]</scope>
    <source>
        <strain evidence="2">wild</strain>
    </source>
</reference>
<dbReference type="AlphaFoldDB" id="A0A6J8EUH2"/>
<name>A0A6J8EUH2_MYTCO</name>
<organism evidence="1 2">
    <name type="scientific">Mytilus coruscus</name>
    <name type="common">Sea mussel</name>
    <dbReference type="NCBI Taxonomy" id="42192"/>
    <lineage>
        <taxon>Eukaryota</taxon>
        <taxon>Metazoa</taxon>
        <taxon>Spiralia</taxon>
        <taxon>Lophotrochozoa</taxon>
        <taxon>Mollusca</taxon>
        <taxon>Bivalvia</taxon>
        <taxon>Autobranchia</taxon>
        <taxon>Pteriomorphia</taxon>
        <taxon>Mytilida</taxon>
        <taxon>Mytiloidea</taxon>
        <taxon>Mytilidae</taxon>
        <taxon>Mytilinae</taxon>
        <taxon>Mytilus</taxon>
    </lineage>
</organism>
<keyword evidence="2" id="KW-1185">Reference proteome</keyword>
<protein>
    <recommendedName>
        <fullName evidence="3">Ankyrin repeat protein</fullName>
    </recommendedName>
</protein>
<evidence type="ECO:0000313" key="1">
    <source>
        <dbReference type="EMBL" id="CAC5424194.1"/>
    </source>
</evidence>